<evidence type="ECO:0000313" key="10">
    <source>
        <dbReference type="EMBL" id="KAJ4433948.1"/>
    </source>
</evidence>
<dbReference type="PANTHER" id="PTHR21137">
    <property type="entry name" value="ODORANT RECEPTOR"/>
    <property type="match status" value="1"/>
</dbReference>
<organism evidence="10 11">
    <name type="scientific">Periplaneta americana</name>
    <name type="common">American cockroach</name>
    <name type="synonym">Blatta americana</name>
    <dbReference type="NCBI Taxonomy" id="6978"/>
    <lineage>
        <taxon>Eukaryota</taxon>
        <taxon>Metazoa</taxon>
        <taxon>Ecdysozoa</taxon>
        <taxon>Arthropoda</taxon>
        <taxon>Hexapoda</taxon>
        <taxon>Insecta</taxon>
        <taxon>Pterygota</taxon>
        <taxon>Neoptera</taxon>
        <taxon>Polyneoptera</taxon>
        <taxon>Dictyoptera</taxon>
        <taxon>Blattodea</taxon>
        <taxon>Blattoidea</taxon>
        <taxon>Blattidae</taxon>
        <taxon>Blattinae</taxon>
        <taxon>Periplaneta</taxon>
    </lineage>
</organism>
<proteinExistence type="predicted"/>
<dbReference type="PANTHER" id="PTHR21137:SF42">
    <property type="entry name" value="ODORANT RECEPTOR 83A"/>
    <property type="match status" value="1"/>
</dbReference>
<keyword evidence="4" id="KW-0552">Olfaction</keyword>
<evidence type="ECO:0000256" key="2">
    <source>
        <dbReference type="ARBA" id="ARBA00022606"/>
    </source>
</evidence>
<sequence>MTKFTRNLENNFYIHSQSLSPYEKTVIKNTMKLARSVTFMYFGSLCTTTTIMVLTPPILALTTNSTKLMIWKVWYPVDASQYPYNIFIYIHQILGTVSEGCFVIGSVNAFYFAIIICMASQYKLLCVSLRNAKKFANVNDSSTVLDFPRDTKDRKMGEYVKRCVKYHQRLLQ</sequence>
<dbReference type="EMBL" id="JAJSOF020000027">
    <property type="protein sequence ID" value="KAJ4433948.1"/>
    <property type="molecule type" value="Genomic_DNA"/>
</dbReference>
<accession>A0ABQ8SIH0</accession>
<dbReference type="Proteomes" id="UP001148838">
    <property type="component" value="Unassembled WGS sequence"/>
</dbReference>
<evidence type="ECO:0000256" key="9">
    <source>
        <dbReference type="SAM" id="Phobius"/>
    </source>
</evidence>
<comment type="caution">
    <text evidence="10">The sequence shown here is derived from an EMBL/GenBank/DDBJ whole genome shotgun (WGS) entry which is preliminary data.</text>
</comment>
<evidence type="ECO:0000256" key="3">
    <source>
        <dbReference type="ARBA" id="ARBA00022692"/>
    </source>
</evidence>
<protein>
    <submittedName>
        <fullName evidence="10">Uncharacterized protein</fullName>
    </submittedName>
</protein>
<feature type="transmembrane region" description="Helical" evidence="9">
    <location>
        <begin position="38"/>
        <end position="59"/>
    </location>
</feature>
<feature type="transmembrane region" description="Helical" evidence="9">
    <location>
        <begin position="102"/>
        <end position="125"/>
    </location>
</feature>
<evidence type="ECO:0000313" key="11">
    <source>
        <dbReference type="Proteomes" id="UP001148838"/>
    </source>
</evidence>
<dbReference type="Pfam" id="PF02949">
    <property type="entry name" value="7tm_6"/>
    <property type="match status" value="1"/>
</dbReference>
<gene>
    <name evidence="10" type="ORF">ANN_16267</name>
</gene>
<keyword evidence="11" id="KW-1185">Reference proteome</keyword>
<keyword evidence="5 9" id="KW-1133">Transmembrane helix</keyword>
<reference evidence="10 11" key="1">
    <citation type="journal article" date="2022" name="Allergy">
        <title>Genome assembly and annotation of Periplaneta americana reveal a comprehensive cockroach allergen profile.</title>
        <authorList>
            <person name="Wang L."/>
            <person name="Xiong Q."/>
            <person name="Saelim N."/>
            <person name="Wang L."/>
            <person name="Nong W."/>
            <person name="Wan A.T."/>
            <person name="Shi M."/>
            <person name="Liu X."/>
            <person name="Cao Q."/>
            <person name="Hui J.H.L."/>
            <person name="Sookrung N."/>
            <person name="Leung T.F."/>
            <person name="Tungtrongchitr A."/>
            <person name="Tsui S.K.W."/>
        </authorList>
    </citation>
    <scope>NUCLEOTIDE SEQUENCE [LARGE SCALE GENOMIC DNA]</scope>
    <source>
        <strain evidence="10">PWHHKU_190912</strain>
    </source>
</reference>
<evidence type="ECO:0000256" key="7">
    <source>
        <dbReference type="ARBA" id="ARBA00023170"/>
    </source>
</evidence>
<evidence type="ECO:0000256" key="1">
    <source>
        <dbReference type="ARBA" id="ARBA00004141"/>
    </source>
</evidence>
<comment type="subcellular location">
    <subcellularLocation>
        <location evidence="1">Membrane</location>
        <topology evidence="1">Multi-pass membrane protein</topology>
    </subcellularLocation>
</comment>
<keyword evidence="3 9" id="KW-0812">Transmembrane</keyword>
<evidence type="ECO:0000256" key="5">
    <source>
        <dbReference type="ARBA" id="ARBA00022989"/>
    </source>
</evidence>
<keyword evidence="6 9" id="KW-0472">Membrane</keyword>
<evidence type="ECO:0000256" key="6">
    <source>
        <dbReference type="ARBA" id="ARBA00023136"/>
    </source>
</evidence>
<keyword evidence="8" id="KW-0807">Transducer</keyword>
<keyword evidence="2" id="KW-0716">Sensory transduction</keyword>
<evidence type="ECO:0000256" key="4">
    <source>
        <dbReference type="ARBA" id="ARBA00022725"/>
    </source>
</evidence>
<keyword evidence="7" id="KW-0675">Receptor</keyword>
<name>A0ABQ8SIH0_PERAM</name>
<dbReference type="InterPro" id="IPR004117">
    <property type="entry name" value="7tm6_olfct_rcpt"/>
</dbReference>
<evidence type="ECO:0000256" key="8">
    <source>
        <dbReference type="ARBA" id="ARBA00023224"/>
    </source>
</evidence>